<sequence>MERSGRGRRGARPPRAARLVAALTAAALLAGCAQIAPVVDWQPPAWPDDSGARLVLAEGAAQGEGGGDGGGAEGGAAGEGGSEAGADAGADSGAGGSAEGVGVGSVAEGATATSGQKLGFVERRLRNDRARLQARYVEIPGWHRFNVRMSELLSTAVASTGTVIKPEVFPVSAGLSHGGCVPGSASWPAASVLAEPETGPLDGTGAGTSFVCDITAAFGDFVGVTARTVIGGPESVTTDSAVTLYAELSTGAVHESGELWSAEAAEQLWLRAVELLRRQAGGLSAAPVSAPTDEQVALARGALDAARFTESGARFTLPAGIAAPELGGLGVKATTAPVVVDIGAEELSAWMSELGSTMQAQRGSPFAGLPEWRADQPVDCGLLACVAVTYDDGPSIHTAKLLDTLRTEQSTATFFMVGSSVSALPDVARRVAAEGHGIGSHTMTHTDLTTLTPEKARKEVVDVEALLTKLTGRAVGIYRPPYGAVDDKVLAAVGQPAILWSIDTLDWKKPGREELARRSVGVATPGDIILFHDLHAETVENADVVLRGLRDRGFTLVTVEQLFGGSVPAGRVTRR</sequence>
<feature type="region of interest" description="Disordered" evidence="3">
    <location>
        <begin position="61"/>
        <end position="102"/>
    </location>
</feature>
<dbReference type="Pfam" id="PF01522">
    <property type="entry name" value="Polysacc_deac_1"/>
    <property type="match status" value="1"/>
</dbReference>
<dbReference type="PROSITE" id="PS51257">
    <property type="entry name" value="PROKAR_LIPOPROTEIN"/>
    <property type="match status" value="1"/>
</dbReference>
<evidence type="ECO:0000256" key="1">
    <source>
        <dbReference type="ARBA" id="ARBA00022723"/>
    </source>
</evidence>
<dbReference type="Proteomes" id="UP000285768">
    <property type="component" value="Chromosome"/>
</dbReference>
<evidence type="ECO:0000256" key="2">
    <source>
        <dbReference type="ARBA" id="ARBA00022801"/>
    </source>
</evidence>
<protein>
    <recommendedName>
        <fullName evidence="5">NodB homology domain-containing protein</fullName>
    </recommendedName>
</protein>
<name>A0ABX5QCD9_9MICO</name>
<feature type="chain" id="PRO_5047506050" description="NodB homology domain-containing protein" evidence="4">
    <location>
        <begin position="36"/>
        <end position="575"/>
    </location>
</feature>
<dbReference type="EMBL" id="CP035037">
    <property type="protein sequence ID" value="QAB16691.1"/>
    <property type="molecule type" value="Genomic_DNA"/>
</dbReference>
<dbReference type="RefSeq" id="WP_128386043.1">
    <property type="nucleotide sequence ID" value="NZ_CP035037.1"/>
</dbReference>
<evidence type="ECO:0000256" key="3">
    <source>
        <dbReference type="SAM" id="MobiDB-lite"/>
    </source>
</evidence>
<keyword evidence="1" id="KW-0479">Metal-binding</keyword>
<proteinExistence type="predicted"/>
<evidence type="ECO:0000256" key="4">
    <source>
        <dbReference type="SAM" id="SignalP"/>
    </source>
</evidence>
<feature type="signal peptide" evidence="4">
    <location>
        <begin position="1"/>
        <end position="35"/>
    </location>
</feature>
<dbReference type="PANTHER" id="PTHR10587:SF133">
    <property type="entry name" value="CHITIN DEACETYLASE 1-RELATED"/>
    <property type="match status" value="1"/>
</dbReference>
<feature type="compositionally biased region" description="Gly residues" evidence="3">
    <location>
        <begin position="62"/>
        <end position="83"/>
    </location>
</feature>
<evidence type="ECO:0000259" key="5">
    <source>
        <dbReference type="PROSITE" id="PS51677"/>
    </source>
</evidence>
<dbReference type="InterPro" id="IPR002509">
    <property type="entry name" value="NODB_dom"/>
</dbReference>
<feature type="compositionally biased region" description="Gly residues" evidence="3">
    <location>
        <begin position="92"/>
        <end position="102"/>
    </location>
</feature>
<reference evidence="6 7" key="1">
    <citation type="submission" date="2019-01" db="EMBL/GenBank/DDBJ databases">
        <title>Leucobacter muris sp. nov. isolated from the nose of a laboratory mouse.</title>
        <authorList>
            <person name="Benga L."/>
            <person name="Sproeer C."/>
            <person name="Schumann P."/>
            <person name="Verbarg S."/>
            <person name="Bunk B."/>
            <person name="Engelhardt E."/>
            <person name="Benten P.M."/>
            <person name="Sager M."/>
        </authorList>
    </citation>
    <scope>NUCLEOTIDE SEQUENCE [LARGE SCALE GENOMIC DNA]</scope>
    <source>
        <strain evidence="6 7">DSM 101948</strain>
    </source>
</reference>
<evidence type="ECO:0000313" key="7">
    <source>
        <dbReference type="Proteomes" id="UP000285768"/>
    </source>
</evidence>
<accession>A0ABX5QCD9</accession>
<feature type="domain" description="NodB homology" evidence="5">
    <location>
        <begin position="384"/>
        <end position="557"/>
    </location>
</feature>
<keyword evidence="2" id="KW-0378">Hydrolase</keyword>
<dbReference type="InterPro" id="IPR011330">
    <property type="entry name" value="Glyco_hydro/deAcase_b/a-brl"/>
</dbReference>
<keyword evidence="4" id="KW-0732">Signal</keyword>
<dbReference type="PROSITE" id="PS51677">
    <property type="entry name" value="NODB"/>
    <property type="match status" value="1"/>
</dbReference>
<gene>
    <name evidence="6" type="ORF">Leucomu_00955</name>
</gene>
<dbReference type="InterPro" id="IPR050248">
    <property type="entry name" value="Polysacc_deacetylase_ArnD"/>
</dbReference>
<dbReference type="SUPFAM" id="SSF88713">
    <property type="entry name" value="Glycoside hydrolase/deacetylase"/>
    <property type="match status" value="1"/>
</dbReference>
<organism evidence="6 7">
    <name type="scientific">Leucobacter muris</name>
    <dbReference type="NCBI Taxonomy" id="1935379"/>
    <lineage>
        <taxon>Bacteria</taxon>
        <taxon>Bacillati</taxon>
        <taxon>Actinomycetota</taxon>
        <taxon>Actinomycetes</taxon>
        <taxon>Micrococcales</taxon>
        <taxon>Microbacteriaceae</taxon>
        <taxon>Leucobacter</taxon>
    </lineage>
</organism>
<dbReference type="Gene3D" id="3.20.20.370">
    <property type="entry name" value="Glycoside hydrolase/deacetylase"/>
    <property type="match status" value="1"/>
</dbReference>
<evidence type="ECO:0000313" key="6">
    <source>
        <dbReference type="EMBL" id="QAB16691.1"/>
    </source>
</evidence>
<keyword evidence="7" id="KW-1185">Reference proteome</keyword>
<dbReference type="PANTHER" id="PTHR10587">
    <property type="entry name" value="GLYCOSYL TRANSFERASE-RELATED"/>
    <property type="match status" value="1"/>
</dbReference>